<proteinExistence type="inferred from homology"/>
<dbReference type="EMBL" id="VDCQ01000026">
    <property type="protein sequence ID" value="TNJ64753.1"/>
    <property type="molecule type" value="Genomic_DNA"/>
</dbReference>
<comment type="similarity">
    <text evidence="1">Belongs to the FlgM family.</text>
</comment>
<organism evidence="9 10">
    <name type="scientific">Paenibacillus hemerocallicola</name>
    <dbReference type="NCBI Taxonomy" id="1172614"/>
    <lineage>
        <taxon>Bacteria</taxon>
        <taxon>Bacillati</taxon>
        <taxon>Bacillota</taxon>
        <taxon>Bacilli</taxon>
        <taxon>Bacillales</taxon>
        <taxon>Paenibacillaceae</taxon>
        <taxon>Paenibacillus</taxon>
    </lineage>
</organism>
<keyword evidence="9" id="KW-0966">Cell projection</keyword>
<feature type="region of interest" description="Disordered" evidence="7">
    <location>
        <begin position="1"/>
        <end position="35"/>
    </location>
</feature>
<protein>
    <recommendedName>
        <fullName evidence="2">Negative regulator of flagellin synthesis</fullName>
    </recommendedName>
</protein>
<evidence type="ECO:0000313" key="9">
    <source>
        <dbReference type="EMBL" id="TNJ64753.1"/>
    </source>
</evidence>
<evidence type="ECO:0000256" key="6">
    <source>
        <dbReference type="ARBA" id="ARBA00023163"/>
    </source>
</evidence>
<evidence type="ECO:0000256" key="3">
    <source>
        <dbReference type="ARBA" id="ARBA00022491"/>
    </source>
</evidence>
<keyword evidence="6" id="KW-0804">Transcription</keyword>
<feature type="domain" description="Anti-sigma-28 factor FlgM C-terminal" evidence="8">
    <location>
        <begin position="34"/>
        <end position="82"/>
    </location>
</feature>
<dbReference type="AlphaFoldDB" id="A0A5C4T6N6"/>
<reference evidence="9 10" key="1">
    <citation type="submission" date="2019-05" db="EMBL/GenBank/DDBJ databases">
        <title>We sequenced the genome of Paenibacillus hemerocallicola KCTC 33185 for further insight into its adaptation and study the phylogeny of Paenibacillus.</title>
        <authorList>
            <person name="Narsing Rao M.P."/>
        </authorList>
    </citation>
    <scope>NUCLEOTIDE SEQUENCE [LARGE SCALE GENOMIC DNA]</scope>
    <source>
        <strain evidence="9 10">KCTC 33185</strain>
    </source>
</reference>
<dbReference type="SUPFAM" id="SSF101498">
    <property type="entry name" value="Anti-sigma factor FlgM"/>
    <property type="match status" value="1"/>
</dbReference>
<dbReference type="InterPro" id="IPR031316">
    <property type="entry name" value="FlgM_C"/>
</dbReference>
<keyword evidence="9" id="KW-0282">Flagellum</keyword>
<dbReference type="GO" id="GO:0044781">
    <property type="term" value="P:bacterial-type flagellum organization"/>
    <property type="evidence" value="ECO:0007669"/>
    <property type="project" value="UniProtKB-KW"/>
</dbReference>
<keyword evidence="4" id="KW-1005">Bacterial flagellum biogenesis</keyword>
<evidence type="ECO:0000313" key="10">
    <source>
        <dbReference type="Proteomes" id="UP000307943"/>
    </source>
</evidence>
<evidence type="ECO:0000256" key="5">
    <source>
        <dbReference type="ARBA" id="ARBA00023015"/>
    </source>
</evidence>
<evidence type="ECO:0000256" key="2">
    <source>
        <dbReference type="ARBA" id="ARBA00017823"/>
    </source>
</evidence>
<keyword evidence="5" id="KW-0805">Transcription regulation</keyword>
<dbReference type="Pfam" id="PF04316">
    <property type="entry name" value="FlgM"/>
    <property type="match status" value="1"/>
</dbReference>
<dbReference type="RefSeq" id="WP_139603824.1">
    <property type="nucleotide sequence ID" value="NZ_VDCQ01000026.1"/>
</dbReference>
<comment type="caution">
    <text evidence="9">The sequence shown here is derived from an EMBL/GenBank/DDBJ whole genome shotgun (WGS) entry which is preliminary data.</text>
</comment>
<name>A0A5C4T6N6_9BACL</name>
<dbReference type="InterPro" id="IPR007412">
    <property type="entry name" value="FlgM"/>
</dbReference>
<keyword evidence="9" id="KW-0969">Cilium</keyword>
<evidence type="ECO:0000256" key="4">
    <source>
        <dbReference type="ARBA" id="ARBA00022795"/>
    </source>
</evidence>
<dbReference type="NCBIfam" id="TIGR03824">
    <property type="entry name" value="FlgM_jcvi"/>
    <property type="match status" value="1"/>
</dbReference>
<dbReference type="Proteomes" id="UP000307943">
    <property type="component" value="Unassembled WGS sequence"/>
</dbReference>
<evidence type="ECO:0000256" key="7">
    <source>
        <dbReference type="SAM" id="MobiDB-lite"/>
    </source>
</evidence>
<evidence type="ECO:0000259" key="8">
    <source>
        <dbReference type="Pfam" id="PF04316"/>
    </source>
</evidence>
<gene>
    <name evidence="9" type="primary">flgM</name>
    <name evidence="9" type="ORF">FE784_19120</name>
</gene>
<feature type="compositionally biased region" description="Basic and acidic residues" evidence="7">
    <location>
        <begin position="18"/>
        <end position="35"/>
    </location>
</feature>
<dbReference type="OrthoDB" id="2382241at2"/>
<accession>A0A5C4T6N6</accession>
<keyword evidence="10" id="KW-1185">Reference proteome</keyword>
<keyword evidence="3" id="KW-0678">Repressor</keyword>
<evidence type="ECO:0000256" key="1">
    <source>
        <dbReference type="ARBA" id="ARBA00005322"/>
    </source>
</evidence>
<sequence>MKINGINRVGGMNPYARQEAKQAELKGKREKQKDEVQISAQAQELHGAQGTSELRSQKVQELKHSVSTGTYHVESGQIAEKLFPYIK</sequence>
<dbReference type="InterPro" id="IPR035890">
    <property type="entry name" value="Anti-sigma-28_factor_FlgM_sf"/>
</dbReference>
<dbReference type="GO" id="GO:0045892">
    <property type="term" value="P:negative regulation of DNA-templated transcription"/>
    <property type="evidence" value="ECO:0007669"/>
    <property type="project" value="InterPro"/>
</dbReference>